<evidence type="ECO:0000256" key="1">
    <source>
        <dbReference type="SAM" id="SignalP"/>
    </source>
</evidence>
<dbReference type="EMBL" id="CP060789">
    <property type="protein sequence ID" value="QNP57453.1"/>
    <property type="molecule type" value="Genomic_DNA"/>
</dbReference>
<keyword evidence="1" id="KW-0732">Signal</keyword>
<keyword evidence="3" id="KW-1185">Reference proteome</keyword>
<dbReference type="SUPFAM" id="SSF53850">
    <property type="entry name" value="Periplasmic binding protein-like II"/>
    <property type="match status" value="1"/>
</dbReference>
<dbReference type="Gene3D" id="3.40.190.10">
    <property type="entry name" value="Periplasmic binding protein-like II"/>
    <property type="match status" value="1"/>
</dbReference>
<dbReference type="KEGG" id="tdf:H9L22_03090"/>
<dbReference type="PANTHER" id="PTHR43649:SF12">
    <property type="entry name" value="DIACETYLCHITOBIOSE BINDING PROTEIN DASA"/>
    <property type="match status" value="1"/>
</dbReference>
<reference evidence="2 3" key="1">
    <citation type="submission" date="2020-08" db="EMBL/GenBank/DDBJ databases">
        <title>Genome sequence of Tessaracoccus defluvii JCM 17540T.</title>
        <authorList>
            <person name="Hyun D.-W."/>
            <person name="Bae J.-W."/>
        </authorList>
    </citation>
    <scope>NUCLEOTIDE SEQUENCE [LARGE SCALE GENOMIC DNA]</scope>
    <source>
        <strain evidence="2 3">JCM 17540</strain>
    </source>
</reference>
<dbReference type="InterPro" id="IPR050490">
    <property type="entry name" value="Bact_solute-bd_prot1"/>
</dbReference>
<feature type="signal peptide" evidence="1">
    <location>
        <begin position="1"/>
        <end position="23"/>
    </location>
</feature>
<evidence type="ECO:0000313" key="2">
    <source>
        <dbReference type="EMBL" id="QNP57453.1"/>
    </source>
</evidence>
<dbReference type="Pfam" id="PF01547">
    <property type="entry name" value="SBP_bac_1"/>
    <property type="match status" value="1"/>
</dbReference>
<dbReference type="PANTHER" id="PTHR43649">
    <property type="entry name" value="ARABINOSE-BINDING PROTEIN-RELATED"/>
    <property type="match status" value="1"/>
</dbReference>
<dbReference type="AlphaFoldDB" id="A0A7H0HA87"/>
<evidence type="ECO:0000313" key="3">
    <source>
        <dbReference type="Proteomes" id="UP000516117"/>
    </source>
</evidence>
<protein>
    <submittedName>
        <fullName evidence="2">Extracellular solute-binding protein</fullName>
    </submittedName>
</protein>
<accession>A0A7H0HA87</accession>
<name>A0A7H0HA87_9ACTN</name>
<dbReference type="PROSITE" id="PS51257">
    <property type="entry name" value="PROKAR_LIPOPROTEIN"/>
    <property type="match status" value="1"/>
</dbReference>
<proteinExistence type="predicted"/>
<feature type="chain" id="PRO_5039138265" evidence="1">
    <location>
        <begin position="24"/>
        <end position="423"/>
    </location>
</feature>
<sequence>MGLALRKRRSVLMSRKVSAGLLAGVLVLGLAACGQGGDGSAEGSERANQMYTWVSNESDREQWETFIAGVKESGDPEFELALEGPSFQEYWTLVRTRMSASDAPCIMTTQAARAQELGQLLAPLDELAADAGLDLSMYNEAMMQGMTVDGTVRALPYDAEPMLLYYNKALFEEKGLDLPGATYTRDQFLSDAKAMTGDGKYGTYVAPDSMYPYLPIAFADGNAPVKEGELAVTESAFVDDFQWVMDLVAEEGVAAAPSAGDNDERGRAEFFAGNVAMIIDGPWFYSTIVDGAEFEVGIAVPPSTSGESIGMIQGSGFGIAESCPDKEAAFANIMKMTTPDVVGYVGKNRGTVPSVPEAMDAWSEGKPAADVAVVEALLENALPLETSSSWNQFVTQFAQYSPEGVRGVKTAEEILTSIDQGIG</sequence>
<dbReference type="Proteomes" id="UP000516117">
    <property type="component" value="Chromosome"/>
</dbReference>
<organism evidence="2 3">
    <name type="scientific">Tessaracoccus defluvii</name>
    <dbReference type="NCBI Taxonomy" id="1285901"/>
    <lineage>
        <taxon>Bacteria</taxon>
        <taxon>Bacillati</taxon>
        <taxon>Actinomycetota</taxon>
        <taxon>Actinomycetes</taxon>
        <taxon>Propionibacteriales</taxon>
        <taxon>Propionibacteriaceae</taxon>
        <taxon>Tessaracoccus</taxon>
    </lineage>
</organism>
<dbReference type="InterPro" id="IPR006059">
    <property type="entry name" value="SBP"/>
</dbReference>
<gene>
    <name evidence="2" type="ORF">H9L22_03090</name>
</gene>